<dbReference type="Proteomes" id="UP001589776">
    <property type="component" value="Unassembled WGS sequence"/>
</dbReference>
<name>A0ABV6DHP2_9BACL</name>
<sequence>MQTIPELGAEGGSLTLFGEQVDSVAWKFYKESNEGGMADFLSEDDRDLLPLLQQKRKLKANDPGED</sequence>
<evidence type="ECO:0000313" key="2">
    <source>
        <dbReference type="Proteomes" id="UP001589776"/>
    </source>
</evidence>
<gene>
    <name evidence="1" type="ORF">ACFFK0_06795</name>
</gene>
<dbReference type="EMBL" id="JBHLWN010000027">
    <property type="protein sequence ID" value="MFC0212166.1"/>
    <property type="molecule type" value="Genomic_DNA"/>
</dbReference>
<keyword evidence="2" id="KW-1185">Reference proteome</keyword>
<accession>A0ABV6DHP2</accession>
<dbReference type="RefSeq" id="WP_377469270.1">
    <property type="nucleotide sequence ID" value="NZ_JBHLWN010000027.1"/>
</dbReference>
<proteinExistence type="predicted"/>
<reference evidence="1 2" key="1">
    <citation type="submission" date="2024-09" db="EMBL/GenBank/DDBJ databases">
        <authorList>
            <person name="Sun Q."/>
            <person name="Mori K."/>
        </authorList>
    </citation>
    <scope>NUCLEOTIDE SEQUENCE [LARGE SCALE GENOMIC DNA]</scope>
    <source>
        <strain evidence="1 2">CCM 7759</strain>
    </source>
</reference>
<organism evidence="1 2">
    <name type="scientific">Paenibacillus chartarius</name>
    <dbReference type="NCBI Taxonomy" id="747481"/>
    <lineage>
        <taxon>Bacteria</taxon>
        <taxon>Bacillati</taxon>
        <taxon>Bacillota</taxon>
        <taxon>Bacilli</taxon>
        <taxon>Bacillales</taxon>
        <taxon>Paenibacillaceae</taxon>
        <taxon>Paenibacillus</taxon>
    </lineage>
</organism>
<evidence type="ECO:0000313" key="1">
    <source>
        <dbReference type="EMBL" id="MFC0212166.1"/>
    </source>
</evidence>
<comment type="caution">
    <text evidence="1">The sequence shown here is derived from an EMBL/GenBank/DDBJ whole genome shotgun (WGS) entry which is preliminary data.</text>
</comment>
<protein>
    <submittedName>
        <fullName evidence="1">Uncharacterized protein</fullName>
    </submittedName>
</protein>